<organism evidence="1 2">
    <name type="scientific">Bathymodiolus azoricus thioautotrophic gill symbiont</name>
    <dbReference type="NCBI Taxonomy" id="235205"/>
    <lineage>
        <taxon>Bacteria</taxon>
        <taxon>Pseudomonadati</taxon>
        <taxon>Pseudomonadota</taxon>
        <taxon>Gammaproteobacteria</taxon>
        <taxon>sulfur-oxidizing symbionts</taxon>
    </lineage>
</organism>
<name>A0A1H6KUB7_9GAMM</name>
<accession>A0A1H6KUB7</accession>
<protein>
    <submittedName>
        <fullName evidence="1">Uncharacterized protein</fullName>
    </submittedName>
</protein>
<evidence type="ECO:0000313" key="2">
    <source>
        <dbReference type="Proteomes" id="UP000198988"/>
    </source>
</evidence>
<dbReference type="AlphaFoldDB" id="A0A1H6KUB7"/>
<proteinExistence type="predicted"/>
<sequence length="45" mass="4942">MITKPPMPAAMSDKSIAVLSFLPNTTYDLPTPYFLIECKSPVLAK</sequence>
<gene>
    <name evidence="1" type="ORF">BAZSYMA_ACONTIG06588_4</name>
</gene>
<dbReference type="EMBL" id="CDSC02000179">
    <property type="protein sequence ID" value="SEH76528.1"/>
    <property type="molecule type" value="Genomic_DNA"/>
</dbReference>
<evidence type="ECO:0000313" key="1">
    <source>
        <dbReference type="EMBL" id="SEH76528.1"/>
    </source>
</evidence>
<reference evidence="2" key="1">
    <citation type="submission" date="2016-06" db="EMBL/GenBank/DDBJ databases">
        <authorList>
            <person name="Petersen J."/>
            <person name="Sayavedra L."/>
        </authorList>
    </citation>
    <scope>NUCLEOTIDE SEQUENCE [LARGE SCALE GENOMIC DNA]</scope>
    <source>
        <strain evidence="2">BazSymA</strain>
    </source>
</reference>
<dbReference type="Proteomes" id="UP000198988">
    <property type="component" value="Unassembled WGS sequence"/>
</dbReference>